<organism evidence="1">
    <name type="scientific">Rhizophora mucronata</name>
    <name type="common">Asiatic mangrove</name>
    <dbReference type="NCBI Taxonomy" id="61149"/>
    <lineage>
        <taxon>Eukaryota</taxon>
        <taxon>Viridiplantae</taxon>
        <taxon>Streptophyta</taxon>
        <taxon>Embryophyta</taxon>
        <taxon>Tracheophyta</taxon>
        <taxon>Spermatophyta</taxon>
        <taxon>Magnoliopsida</taxon>
        <taxon>eudicotyledons</taxon>
        <taxon>Gunneridae</taxon>
        <taxon>Pentapetalae</taxon>
        <taxon>rosids</taxon>
        <taxon>fabids</taxon>
        <taxon>Malpighiales</taxon>
        <taxon>Rhizophoraceae</taxon>
        <taxon>Rhizophora</taxon>
    </lineage>
</organism>
<protein>
    <submittedName>
        <fullName evidence="1">Uncharacterized protein</fullName>
    </submittedName>
</protein>
<dbReference type="EMBL" id="GGEC01025416">
    <property type="protein sequence ID" value="MBX05900.1"/>
    <property type="molecule type" value="Transcribed_RNA"/>
</dbReference>
<name>A0A2P2KJL8_RHIMU</name>
<accession>A0A2P2KJL8</accession>
<reference evidence="1" key="1">
    <citation type="submission" date="2018-02" db="EMBL/GenBank/DDBJ databases">
        <title>Rhizophora mucronata_Transcriptome.</title>
        <authorList>
            <person name="Meera S.P."/>
            <person name="Sreeshan A."/>
            <person name="Augustine A."/>
        </authorList>
    </citation>
    <scope>NUCLEOTIDE SEQUENCE</scope>
    <source>
        <tissue evidence="1">Leaf</tissue>
    </source>
</reference>
<evidence type="ECO:0000313" key="1">
    <source>
        <dbReference type="EMBL" id="MBX05901.1"/>
    </source>
</evidence>
<dbReference type="AlphaFoldDB" id="A0A2P2KJL8"/>
<proteinExistence type="predicted"/>
<sequence>MTKAGGSFKSLTVLFSRIWFFTKCTSMLAVLRVDRVVRLEWSNPTTRPQLPVFFNWVATVFNRIPRPHTISRANFTVDQSPT</sequence>
<dbReference type="EMBL" id="GGEC01025417">
    <property type="protein sequence ID" value="MBX05901.1"/>
    <property type="molecule type" value="Transcribed_RNA"/>
</dbReference>